<organism evidence="2 3">
    <name type="scientific">Ramlibacter albus</name>
    <dbReference type="NCBI Taxonomy" id="2079448"/>
    <lineage>
        <taxon>Bacteria</taxon>
        <taxon>Pseudomonadati</taxon>
        <taxon>Pseudomonadota</taxon>
        <taxon>Betaproteobacteria</taxon>
        <taxon>Burkholderiales</taxon>
        <taxon>Comamonadaceae</taxon>
        <taxon>Ramlibacter</taxon>
    </lineage>
</organism>
<dbReference type="GO" id="GO:0046872">
    <property type="term" value="F:metal ion binding"/>
    <property type="evidence" value="ECO:0007669"/>
    <property type="project" value="InterPro"/>
</dbReference>
<feature type="domain" description="Mycothiol-dependent maleylpyruvate isomerase metal-binding" evidence="1">
    <location>
        <begin position="16"/>
        <end position="151"/>
    </location>
</feature>
<dbReference type="InterPro" id="IPR024344">
    <property type="entry name" value="MDMPI_metal-binding"/>
</dbReference>
<dbReference type="RefSeq" id="WP_187079391.1">
    <property type="nucleotide sequence ID" value="NZ_JACORU010000001.1"/>
</dbReference>
<dbReference type="Proteomes" id="UP000596827">
    <property type="component" value="Unassembled WGS sequence"/>
</dbReference>
<reference evidence="2" key="1">
    <citation type="submission" date="2020-08" db="EMBL/GenBank/DDBJ databases">
        <title>Ramlibacter sp. GTP1 16S ribosomal RNA gene genome sequencing and assembly.</title>
        <authorList>
            <person name="Kang M."/>
        </authorList>
    </citation>
    <scope>NUCLEOTIDE SEQUENCE</scope>
    <source>
        <strain evidence="2">GTP1</strain>
    </source>
</reference>
<dbReference type="InterPro" id="IPR034660">
    <property type="entry name" value="DinB/YfiT-like"/>
</dbReference>
<keyword evidence="3" id="KW-1185">Reference proteome</keyword>
<gene>
    <name evidence="2" type="ORF">H8R02_00495</name>
</gene>
<dbReference type="Pfam" id="PF11716">
    <property type="entry name" value="MDMPI_N"/>
    <property type="match status" value="1"/>
</dbReference>
<dbReference type="SUPFAM" id="SSF109854">
    <property type="entry name" value="DinB/YfiT-like putative metalloenzymes"/>
    <property type="match status" value="1"/>
</dbReference>
<dbReference type="InterPro" id="IPR017517">
    <property type="entry name" value="Maleyloyr_isom"/>
</dbReference>
<dbReference type="Gene3D" id="1.20.120.450">
    <property type="entry name" value="dinb family like domain"/>
    <property type="match status" value="1"/>
</dbReference>
<accession>A0A923M550</accession>
<name>A0A923M550_9BURK</name>
<dbReference type="NCBIfam" id="TIGR03083">
    <property type="entry name" value="maleylpyruvate isomerase family mycothiol-dependent enzyme"/>
    <property type="match status" value="1"/>
</dbReference>
<evidence type="ECO:0000259" key="1">
    <source>
        <dbReference type="Pfam" id="PF11716"/>
    </source>
</evidence>
<dbReference type="NCBIfam" id="TIGR03084">
    <property type="entry name" value="TIGR03084 family metal-binding protein"/>
    <property type="match status" value="1"/>
</dbReference>
<dbReference type="AlphaFoldDB" id="A0A923M550"/>
<comment type="caution">
    <text evidence="2">The sequence shown here is derived from an EMBL/GenBank/DDBJ whole genome shotgun (WGS) entry which is preliminary data.</text>
</comment>
<dbReference type="EMBL" id="JACORU010000001">
    <property type="protein sequence ID" value="MBC5762911.1"/>
    <property type="molecule type" value="Genomic_DNA"/>
</dbReference>
<evidence type="ECO:0000313" key="3">
    <source>
        <dbReference type="Proteomes" id="UP000596827"/>
    </source>
</evidence>
<evidence type="ECO:0000313" key="2">
    <source>
        <dbReference type="EMBL" id="MBC5762911.1"/>
    </source>
</evidence>
<proteinExistence type="predicted"/>
<dbReference type="InterPro" id="IPR017518">
    <property type="entry name" value="CHP03084"/>
</dbReference>
<sequence length="273" mass="30674">MSEHAAPPEAGTLLGETQRIYDLLQPLRPEDFQVPTQFKQWTFDDIVGHLHLWNVGASLSLHSREAFHLHVQEFWTAIQGGQSRVDYTRHWLNGRCGAELLDLWCNFSASLAEDFSRAEPRARVPWIGPEMSVRSSATARLMETWAHAQAIYDLLGVVRISTDDVLHSISVLGINTRSWTFRNRGLATPPDMPYVELHAPSGARWVWGASEARESIRGSAEEFCQVMTQTRNVADTDLDVRGTGARLWMSLAQCFAGAPVDPPLPGTRFRIPR</sequence>
<protein>
    <submittedName>
        <fullName evidence="2">TIGR03084 family protein</fullName>
    </submittedName>
</protein>